<gene>
    <name evidence="4" type="ORF">Aco03nite_000460</name>
</gene>
<sequence>MTTSPVSATRFDRAVRLFEFLARAQQSTISAPRTFENYDTAWTRDLPRHPAIHFAHWDVEPEPGDEIGHIDRLDRQRPPAPGAELALWIADGYQDAEQEPKLADEIEDPEADEPKLLLDHPRVVESYRRWLTGWTAWAERERTEKPVRDAYSVLFTMQQDEASNPEERELVLAVGCLAWRPENHPPVRRHLITVPVGIDLDPASGTLRVTVAESVDPLRLELDMLDSHLTRSRHIGDVRESARSYAHHPLHLSAIGELLQRVANSLDPDATYVETENPGRAATDTAEVTLAPAIVLRRRNHGLVEVLERIREQLLDSEVVPEGVLPLVDPDHRPPTTADPTPGALVAVDDELYLPLPVNERQLQILRQVDRHAQTLVQGPPGTGKTHTAAALLSHLLAQGKRVLVTAQTDRALKEVRARLPESIRPLSVAVVGASREDMADLKVAVNTISQHAIDFDADDADRTIQRHLDAVDRLRRQRALLHRRIVDVRSAEVTAHVQGPYRGTLAKIATAHRADGEQHGWIRPWSPADPAAQAPLTATETAEWLRLLRDERLTADQEPARDILADPAALTPPADFAAAVTAEHLARTAHESHHSDRAHAAFTAVRALPPELREFLQQNLHRLADTADDLARRREAWMSAALSDVVSGRGRVWQDRAAQLRQLTGQAQPHVQGLGITEVTVTGPELAPLISLAGHLRQHLSTGGKLKLAADGTPALGMLAAKPVKAAKDLFLLVRVNGRPPTSVASIDAFLAWCESTRLLTAIDRAWPATVPVPPEDTFQERLTWHITELHQLERVLALGTELAALEQNLATWHLPRPEWSDLSAVRAYAALVDAATADDQLLVTRAAVDAAAEPVTALLHDPAAAPVLLAVAKAVADRDVDAYAVAVHRITRLVEVRTLVARRDGLAARLRQDAPLLHDAIAGSPGDPAWDTRIAGWEPAWAWAVTAAWLNDRQVADLNRLQADVSKIEQTIRRHVEELAAGRAWRHAASPERISGSADQHEPTCSSTANWSAAWARAPASTPTCAARRSGRRWTAAAPRCPSGSCRSTGSRSSCRSSRTCSTWSWWTRRPRPGWRRRSCSTWPRRSW</sequence>
<feature type="compositionally biased region" description="Low complexity" evidence="2">
    <location>
        <begin position="1042"/>
        <end position="1060"/>
    </location>
</feature>
<proteinExistence type="predicted"/>
<accession>A0ABQ3WZE8</accession>
<feature type="region of interest" description="Disordered" evidence="2">
    <location>
        <begin position="1038"/>
        <end position="1060"/>
    </location>
</feature>
<dbReference type="InterPro" id="IPR041677">
    <property type="entry name" value="DNA2/NAM7_AAA_11"/>
</dbReference>
<protein>
    <recommendedName>
        <fullName evidence="3">DNA2/NAM7 helicase helicase domain-containing protein</fullName>
    </recommendedName>
</protein>
<evidence type="ECO:0000259" key="3">
    <source>
        <dbReference type="Pfam" id="PF13086"/>
    </source>
</evidence>
<evidence type="ECO:0000313" key="4">
    <source>
        <dbReference type="EMBL" id="GID51642.1"/>
    </source>
</evidence>
<evidence type="ECO:0000256" key="2">
    <source>
        <dbReference type="SAM" id="MobiDB-lite"/>
    </source>
</evidence>
<feature type="coiled-coil region" evidence="1">
    <location>
        <begin position="953"/>
        <end position="980"/>
    </location>
</feature>
<dbReference type="Proteomes" id="UP000612282">
    <property type="component" value="Unassembled WGS sequence"/>
</dbReference>
<dbReference type="PANTHER" id="PTHR10887:SF495">
    <property type="entry name" value="HELICASE SENATAXIN ISOFORM X1-RELATED"/>
    <property type="match status" value="1"/>
</dbReference>
<keyword evidence="5" id="KW-1185">Reference proteome</keyword>
<keyword evidence="1" id="KW-0175">Coiled coil</keyword>
<dbReference type="SUPFAM" id="SSF52540">
    <property type="entry name" value="P-loop containing nucleoside triphosphate hydrolases"/>
    <property type="match status" value="1"/>
</dbReference>
<dbReference type="InterPro" id="IPR045055">
    <property type="entry name" value="DNA2/NAM7-like"/>
</dbReference>
<name>A0ABQ3WZE8_9ACTN</name>
<organism evidence="4 5">
    <name type="scientific">Actinoplanes couchii</name>
    <dbReference type="NCBI Taxonomy" id="403638"/>
    <lineage>
        <taxon>Bacteria</taxon>
        <taxon>Bacillati</taxon>
        <taxon>Actinomycetota</taxon>
        <taxon>Actinomycetes</taxon>
        <taxon>Micromonosporales</taxon>
        <taxon>Micromonosporaceae</taxon>
        <taxon>Actinoplanes</taxon>
    </lineage>
</organism>
<dbReference type="EMBL" id="BOMG01000003">
    <property type="protein sequence ID" value="GID51642.1"/>
    <property type="molecule type" value="Genomic_DNA"/>
</dbReference>
<dbReference type="InterPro" id="IPR027417">
    <property type="entry name" value="P-loop_NTPase"/>
</dbReference>
<dbReference type="Pfam" id="PF13086">
    <property type="entry name" value="AAA_11"/>
    <property type="match status" value="1"/>
</dbReference>
<comment type="caution">
    <text evidence="4">The sequence shown here is derived from an EMBL/GenBank/DDBJ whole genome shotgun (WGS) entry which is preliminary data.</text>
</comment>
<reference evidence="4 5" key="1">
    <citation type="submission" date="2021-01" db="EMBL/GenBank/DDBJ databases">
        <title>Whole genome shotgun sequence of Actinoplanes couchii NBRC 106145.</title>
        <authorList>
            <person name="Komaki H."/>
            <person name="Tamura T."/>
        </authorList>
    </citation>
    <scope>NUCLEOTIDE SEQUENCE [LARGE SCALE GENOMIC DNA]</scope>
    <source>
        <strain evidence="4 5">NBRC 106145</strain>
    </source>
</reference>
<feature type="domain" description="DNA2/NAM7 helicase helicase" evidence="3">
    <location>
        <begin position="358"/>
        <end position="452"/>
    </location>
</feature>
<dbReference type="Gene3D" id="3.40.50.300">
    <property type="entry name" value="P-loop containing nucleotide triphosphate hydrolases"/>
    <property type="match status" value="1"/>
</dbReference>
<evidence type="ECO:0000256" key="1">
    <source>
        <dbReference type="SAM" id="Coils"/>
    </source>
</evidence>
<evidence type="ECO:0000313" key="5">
    <source>
        <dbReference type="Proteomes" id="UP000612282"/>
    </source>
</evidence>
<dbReference type="PANTHER" id="PTHR10887">
    <property type="entry name" value="DNA2/NAM7 HELICASE FAMILY"/>
    <property type="match status" value="1"/>
</dbReference>